<dbReference type="EMBL" id="SWLE01000013">
    <property type="protein sequence ID" value="TNM93282.1"/>
    <property type="molecule type" value="Genomic_DNA"/>
</dbReference>
<dbReference type="SMART" id="SM00252">
    <property type="entry name" value="SH2"/>
    <property type="match status" value="1"/>
</dbReference>
<dbReference type="PANTHER" id="PTHR11243:SF4">
    <property type="entry name" value="GROWTH FACTOR RECEPTOR-BOUND PROTEIN 10"/>
    <property type="match status" value="1"/>
</dbReference>
<evidence type="ECO:0000256" key="2">
    <source>
        <dbReference type="ARBA" id="ARBA00006708"/>
    </source>
</evidence>
<evidence type="ECO:0000256" key="6">
    <source>
        <dbReference type="PROSITE-ProRule" id="PRU00191"/>
    </source>
</evidence>
<protein>
    <recommendedName>
        <fullName evidence="11">SH2 domain-containing protein</fullName>
    </recommendedName>
</protein>
<reference evidence="9 10" key="1">
    <citation type="submission" date="2019-04" db="EMBL/GenBank/DDBJ databases">
        <title>The sequence and de novo assembly of Takifugu bimaculatus genome using PacBio and Hi-C technologies.</title>
        <authorList>
            <person name="Xu P."/>
            <person name="Liu B."/>
            <person name="Zhou Z."/>
        </authorList>
    </citation>
    <scope>NUCLEOTIDE SEQUENCE [LARGE SCALE GENOMIC DNA]</scope>
    <source>
        <strain evidence="9">TB-2018</strain>
        <tissue evidence="9">Muscle</tissue>
    </source>
</reference>
<dbReference type="PANTHER" id="PTHR11243">
    <property type="entry name" value="GROWTH FACTOR RECEPTOR-BOUND PROTEIN"/>
    <property type="match status" value="1"/>
</dbReference>
<dbReference type="InterPro" id="IPR036860">
    <property type="entry name" value="SH2_dom_sf"/>
</dbReference>
<evidence type="ECO:0008006" key="11">
    <source>
        <dbReference type="Google" id="ProtNLM"/>
    </source>
</evidence>
<dbReference type="SMART" id="SM00233">
    <property type="entry name" value="PH"/>
    <property type="match status" value="1"/>
</dbReference>
<dbReference type="Gene3D" id="3.30.505.10">
    <property type="entry name" value="SH2 domain"/>
    <property type="match status" value="1"/>
</dbReference>
<dbReference type="PRINTS" id="PR00401">
    <property type="entry name" value="SH2DOMAIN"/>
</dbReference>
<feature type="domain" description="SH2" evidence="7">
    <location>
        <begin position="331"/>
        <end position="427"/>
    </location>
</feature>
<dbReference type="AlphaFoldDB" id="A0A4Z2BMY5"/>
<dbReference type="Pfam" id="PF21989">
    <property type="entry name" value="RA_2"/>
    <property type="match status" value="1"/>
</dbReference>
<dbReference type="Gene3D" id="2.30.29.30">
    <property type="entry name" value="Pleckstrin-homology domain (PH domain)/Phosphotyrosine-binding domain (PTB)"/>
    <property type="match status" value="2"/>
</dbReference>
<evidence type="ECO:0000259" key="7">
    <source>
        <dbReference type="PROSITE" id="PS50001"/>
    </source>
</evidence>
<keyword evidence="5 6" id="KW-0727">SH2 domain</keyword>
<comment type="caution">
    <text evidence="9">The sequence shown here is derived from an EMBL/GenBank/DDBJ whole genome shotgun (WGS) entry which is preliminary data.</text>
</comment>
<dbReference type="InterPro" id="IPR035037">
    <property type="entry name" value="Grb10_SH2"/>
</dbReference>
<keyword evidence="10" id="KW-1185">Reference proteome</keyword>
<dbReference type="SMART" id="SM00314">
    <property type="entry name" value="RA"/>
    <property type="match status" value="1"/>
</dbReference>
<accession>A0A4Z2BMY5</accession>
<evidence type="ECO:0000256" key="4">
    <source>
        <dbReference type="ARBA" id="ARBA00022553"/>
    </source>
</evidence>
<dbReference type="GO" id="GO:0005737">
    <property type="term" value="C:cytoplasm"/>
    <property type="evidence" value="ECO:0007669"/>
    <property type="project" value="UniProtKB-SubCell"/>
</dbReference>
<sequence length="432" mass="48681">MPSCSPDCCLLQAVEIVKVWSEDGAGKVVEIPADMTARDVCQLLVYKNHCLDDNAWTLVEHHPILGLGSGAEKGVPEVLFQLYVDGKGGKMSHLYVGHPCLLISELSKMLQQLCEEAMNSSYGGLLKLLPYFNFFPEQMVAWCQDSNGSIPQSQLLQNFLNSSSCPEIQGYLHLKEPGRKSWKKLYMFLRRSGLYYSTKGTSKPSKARSDCKELKMLCAEDEQSRTCWMTAFRLLKYGIVLYQSYNVPQQRKASLTPFSAPVRSVSENSLVAMDFSGRTGRVIDNPVEAQSAALEEGQTWRKRSQRMNVLGSPSPMHPSSLSTVIHRTQVWFHGRIMREEAHKMIIQQGQVDGLFLLRDSQSNPKAFVLTLCHHQKIKHFQILPCEEDGQVFFSLDDGATKFTDLIHLVEFYQLNRGVLPCKLKHPCTAVAL</sequence>
<organism evidence="9 10">
    <name type="scientific">Takifugu bimaculatus</name>
    <dbReference type="NCBI Taxonomy" id="433685"/>
    <lineage>
        <taxon>Eukaryota</taxon>
        <taxon>Metazoa</taxon>
        <taxon>Chordata</taxon>
        <taxon>Craniata</taxon>
        <taxon>Vertebrata</taxon>
        <taxon>Euteleostomi</taxon>
        <taxon>Actinopterygii</taxon>
        <taxon>Neopterygii</taxon>
        <taxon>Teleostei</taxon>
        <taxon>Neoteleostei</taxon>
        <taxon>Acanthomorphata</taxon>
        <taxon>Eupercaria</taxon>
        <taxon>Tetraodontiformes</taxon>
        <taxon>Tetradontoidea</taxon>
        <taxon>Tetraodontidae</taxon>
        <taxon>Takifugu</taxon>
    </lineage>
</organism>
<dbReference type="InterPro" id="IPR039664">
    <property type="entry name" value="GRB/APBB1IP"/>
</dbReference>
<dbReference type="Pfam" id="PF00017">
    <property type="entry name" value="SH2"/>
    <property type="match status" value="1"/>
</dbReference>
<dbReference type="InterPro" id="IPR039665">
    <property type="entry name" value="PH_APBB1IP"/>
</dbReference>
<dbReference type="GO" id="GO:0008286">
    <property type="term" value="P:insulin receptor signaling pathway"/>
    <property type="evidence" value="ECO:0007669"/>
    <property type="project" value="TreeGrafter"/>
</dbReference>
<comment type="similarity">
    <text evidence="2">Belongs to the GRB7/10/14 family.</text>
</comment>
<dbReference type="InterPro" id="IPR015042">
    <property type="entry name" value="BPS-dom"/>
</dbReference>
<keyword evidence="3" id="KW-0963">Cytoplasm</keyword>
<dbReference type="SUPFAM" id="SSF50729">
    <property type="entry name" value="PH domain-like"/>
    <property type="match status" value="1"/>
</dbReference>
<dbReference type="InterPro" id="IPR000980">
    <property type="entry name" value="SH2"/>
</dbReference>
<dbReference type="FunFam" id="3.30.505.10:FF:000015">
    <property type="entry name" value="Growth factor receptor-bound protein 10 isoform X1"/>
    <property type="match status" value="1"/>
</dbReference>
<evidence type="ECO:0000259" key="8">
    <source>
        <dbReference type="PROSITE" id="PS50200"/>
    </source>
</evidence>
<comment type="subcellular location">
    <subcellularLocation>
        <location evidence="1">Cytoplasm</location>
    </subcellularLocation>
</comment>
<keyword evidence="4" id="KW-0597">Phosphoprotein</keyword>
<evidence type="ECO:0000313" key="10">
    <source>
        <dbReference type="Proteomes" id="UP000516260"/>
    </source>
</evidence>
<gene>
    <name evidence="9" type="ORF">fugu_018684</name>
</gene>
<dbReference type="SUPFAM" id="SSF55550">
    <property type="entry name" value="SH2 domain"/>
    <property type="match status" value="1"/>
</dbReference>
<dbReference type="InterPro" id="IPR001849">
    <property type="entry name" value="PH_domain"/>
</dbReference>
<dbReference type="PROSITE" id="PS50001">
    <property type="entry name" value="SH2"/>
    <property type="match status" value="1"/>
</dbReference>
<proteinExistence type="inferred from homology"/>
<dbReference type="Gene3D" id="3.10.20.90">
    <property type="entry name" value="Phosphatidylinositol 3-kinase Catalytic Subunit, Chain A, domain 1"/>
    <property type="match status" value="1"/>
</dbReference>
<dbReference type="Pfam" id="PF08947">
    <property type="entry name" value="BPS"/>
    <property type="match status" value="1"/>
</dbReference>
<dbReference type="GO" id="GO:0030178">
    <property type="term" value="P:negative regulation of Wnt signaling pathway"/>
    <property type="evidence" value="ECO:0007669"/>
    <property type="project" value="TreeGrafter"/>
</dbReference>
<dbReference type="GO" id="GO:0005158">
    <property type="term" value="F:insulin receptor binding"/>
    <property type="evidence" value="ECO:0007669"/>
    <property type="project" value="TreeGrafter"/>
</dbReference>
<evidence type="ECO:0000313" key="9">
    <source>
        <dbReference type="EMBL" id="TNM93282.1"/>
    </source>
</evidence>
<dbReference type="PROSITE" id="PS50200">
    <property type="entry name" value="RA"/>
    <property type="match status" value="1"/>
</dbReference>
<evidence type="ECO:0000256" key="5">
    <source>
        <dbReference type="ARBA" id="ARBA00022999"/>
    </source>
</evidence>
<dbReference type="GO" id="GO:0046627">
    <property type="term" value="P:negative regulation of insulin receptor signaling pathway"/>
    <property type="evidence" value="ECO:0007669"/>
    <property type="project" value="TreeGrafter"/>
</dbReference>
<dbReference type="SUPFAM" id="SSF54236">
    <property type="entry name" value="Ubiquitin-like"/>
    <property type="match status" value="1"/>
</dbReference>
<name>A0A4Z2BMY5_9TELE</name>
<dbReference type="CDD" id="cd10415">
    <property type="entry name" value="SH2_Grb10"/>
    <property type="match status" value="1"/>
</dbReference>
<dbReference type="InterPro" id="IPR029071">
    <property type="entry name" value="Ubiquitin-like_domsf"/>
</dbReference>
<evidence type="ECO:0000256" key="1">
    <source>
        <dbReference type="ARBA" id="ARBA00004496"/>
    </source>
</evidence>
<dbReference type="CDD" id="cd01259">
    <property type="entry name" value="PH_APBB1IP"/>
    <property type="match status" value="1"/>
</dbReference>
<dbReference type="InterPro" id="IPR011993">
    <property type="entry name" value="PH-like_dom_sf"/>
</dbReference>
<dbReference type="InterPro" id="IPR000159">
    <property type="entry name" value="RA_dom"/>
</dbReference>
<dbReference type="Proteomes" id="UP000516260">
    <property type="component" value="Chromosome 20"/>
</dbReference>
<evidence type="ECO:0000256" key="3">
    <source>
        <dbReference type="ARBA" id="ARBA00022490"/>
    </source>
</evidence>
<feature type="domain" description="Ras-associating" evidence="8">
    <location>
        <begin position="13"/>
        <end position="63"/>
    </location>
</feature>